<comment type="function">
    <text evidence="1">Receptor for thyrotropin-releasing hormone (TRH). Upon ligand binding, this G-protein-coupled receptor triggers activation of the phosphatidylinositol (IP3)-calcium-protein kinase C (PKC) pathway.</text>
</comment>
<keyword evidence="5 9" id="KW-1133">Transmembrane helix</keyword>
<dbReference type="InterPro" id="IPR000276">
    <property type="entry name" value="GPCR_Rhodpsn"/>
</dbReference>
<evidence type="ECO:0000313" key="12">
    <source>
        <dbReference type="Proteomes" id="UP000274131"/>
    </source>
</evidence>
<dbReference type="GO" id="GO:0004997">
    <property type="term" value="F:thyrotropin-releasing hormone receptor activity"/>
    <property type="evidence" value="ECO:0007669"/>
    <property type="project" value="InterPro"/>
</dbReference>
<organism evidence="13">
    <name type="scientific">Enterobius vermicularis</name>
    <name type="common">Human pinworm</name>
    <dbReference type="NCBI Taxonomy" id="51028"/>
    <lineage>
        <taxon>Eukaryota</taxon>
        <taxon>Metazoa</taxon>
        <taxon>Ecdysozoa</taxon>
        <taxon>Nematoda</taxon>
        <taxon>Chromadorea</taxon>
        <taxon>Rhabditida</taxon>
        <taxon>Spirurina</taxon>
        <taxon>Oxyuridomorpha</taxon>
        <taxon>Oxyuroidea</taxon>
        <taxon>Oxyuridae</taxon>
        <taxon>Enterobius</taxon>
    </lineage>
</organism>
<reference evidence="11 12" key="2">
    <citation type="submission" date="2018-10" db="EMBL/GenBank/DDBJ databases">
        <authorList>
            <consortium name="Pathogen Informatics"/>
        </authorList>
    </citation>
    <scope>NUCLEOTIDE SEQUENCE [LARGE SCALE GENOMIC DNA]</scope>
</reference>
<feature type="transmembrane region" description="Helical" evidence="9">
    <location>
        <begin position="105"/>
        <end position="126"/>
    </location>
</feature>
<comment type="similarity">
    <text evidence="8">Belongs to the G-protein coupled receptor 1 family.</text>
</comment>
<dbReference type="InterPro" id="IPR002120">
    <property type="entry name" value="TRH_rcpt_1"/>
</dbReference>
<keyword evidence="4 8" id="KW-0812">Transmembrane</keyword>
<evidence type="ECO:0000256" key="2">
    <source>
        <dbReference type="ARBA" id="ARBA00004370"/>
    </source>
</evidence>
<keyword evidence="8" id="KW-0297">G-protein coupled receptor</keyword>
<dbReference type="PANTHER" id="PTHR46061">
    <property type="entry name" value="THYROTROPIN-RELEASING HORMONE RECEPTOR"/>
    <property type="match status" value="1"/>
</dbReference>
<dbReference type="PROSITE" id="PS00237">
    <property type="entry name" value="G_PROTEIN_RECEP_F1_1"/>
    <property type="match status" value="1"/>
</dbReference>
<evidence type="ECO:0000256" key="6">
    <source>
        <dbReference type="ARBA" id="ARBA00023136"/>
    </source>
</evidence>
<dbReference type="WBParaSite" id="EVEC_0000660901-mRNA-1">
    <property type="protein sequence ID" value="EVEC_0000660901-mRNA-1"/>
    <property type="gene ID" value="EVEC_0000660901"/>
</dbReference>
<dbReference type="OrthoDB" id="5987936at2759"/>
<evidence type="ECO:0000256" key="1">
    <source>
        <dbReference type="ARBA" id="ARBA00004100"/>
    </source>
</evidence>
<evidence type="ECO:0000259" key="10">
    <source>
        <dbReference type="PROSITE" id="PS50262"/>
    </source>
</evidence>
<keyword evidence="8" id="KW-0807">Transducer</keyword>
<feature type="transmembrane region" description="Helical" evidence="9">
    <location>
        <begin position="400"/>
        <end position="421"/>
    </location>
</feature>
<feature type="transmembrane region" description="Helical" evidence="9">
    <location>
        <begin position="82"/>
        <end position="99"/>
    </location>
</feature>
<feature type="domain" description="G-protein coupled receptors family 1 profile" evidence="10">
    <location>
        <begin position="67"/>
        <end position="418"/>
    </location>
</feature>
<dbReference type="PANTHER" id="PTHR46061:SF3">
    <property type="entry name" value="THYROTROPIN-RELEASING HORMONE RECEPTOR"/>
    <property type="match status" value="1"/>
</dbReference>
<dbReference type="InterPro" id="IPR017452">
    <property type="entry name" value="GPCR_Rhodpsn_7TM"/>
</dbReference>
<feature type="transmembrane region" description="Helical" evidence="9">
    <location>
        <begin position="218"/>
        <end position="237"/>
    </location>
</feature>
<evidence type="ECO:0000256" key="5">
    <source>
        <dbReference type="ARBA" id="ARBA00022989"/>
    </source>
</evidence>
<dbReference type="Pfam" id="PF00001">
    <property type="entry name" value="7tm_1"/>
    <property type="match status" value="1"/>
</dbReference>
<proteinExistence type="inferred from homology"/>
<protein>
    <recommendedName>
        <fullName evidence="3">Thyrotropin-releasing hormone receptor</fullName>
    </recommendedName>
    <alternativeName>
        <fullName evidence="7">Thyroliberin receptor</fullName>
    </alternativeName>
</protein>
<feature type="transmembrane region" description="Helical" evidence="9">
    <location>
        <begin position="283"/>
        <end position="303"/>
    </location>
</feature>
<feature type="transmembrane region" description="Helical" evidence="9">
    <location>
        <begin position="51"/>
        <end position="75"/>
    </location>
</feature>
<dbReference type="PRINTS" id="PR00237">
    <property type="entry name" value="GPCRRHODOPSN"/>
</dbReference>
<evidence type="ECO:0000256" key="9">
    <source>
        <dbReference type="SAM" id="Phobius"/>
    </source>
</evidence>
<evidence type="ECO:0000256" key="4">
    <source>
        <dbReference type="ARBA" id="ARBA00022692"/>
    </source>
</evidence>
<dbReference type="PROSITE" id="PS50262">
    <property type="entry name" value="G_PROTEIN_RECEP_F1_2"/>
    <property type="match status" value="1"/>
</dbReference>
<evidence type="ECO:0000256" key="7">
    <source>
        <dbReference type="ARBA" id="ARBA00032251"/>
    </source>
</evidence>
<dbReference type="STRING" id="51028.A0A0N4V8D4"/>
<dbReference type="AlphaFoldDB" id="A0A0N4V8D4"/>
<dbReference type="GO" id="GO:0016020">
    <property type="term" value="C:membrane"/>
    <property type="evidence" value="ECO:0007669"/>
    <property type="project" value="UniProtKB-SubCell"/>
</dbReference>
<dbReference type="SUPFAM" id="SSF81321">
    <property type="entry name" value="Family A G protein-coupled receptor-like"/>
    <property type="match status" value="1"/>
</dbReference>
<keyword evidence="8" id="KW-0675">Receptor</keyword>
<accession>A0A0N4V8D4</accession>
<evidence type="ECO:0000256" key="8">
    <source>
        <dbReference type="RuleBase" id="RU000688"/>
    </source>
</evidence>
<evidence type="ECO:0000313" key="13">
    <source>
        <dbReference type="WBParaSite" id="EVEC_0000660901-mRNA-1"/>
    </source>
</evidence>
<reference evidence="13" key="1">
    <citation type="submission" date="2017-02" db="UniProtKB">
        <authorList>
            <consortium name="WormBaseParasite"/>
        </authorList>
    </citation>
    <scope>IDENTIFICATION</scope>
</reference>
<dbReference type="Proteomes" id="UP000274131">
    <property type="component" value="Unassembled WGS sequence"/>
</dbReference>
<comment type="subcellular location">
    <subcellularLocation>
        <location evidence="2">Membrane</location>
    </subcellularLocation>
</comment>
<keyword evidence="6 9" id="KW-0472">Membrane</keyword>
<sequence length="467" mass="52930">MNSSFLTPLISYSPNETLSSTSASSSSSSVSSSSSEIDQIEDEFWPLHVRVLLTILFSSLALIGVIGNILVITVVLKVRGMVNILMIFGYLFALCKLFLSNCSNFIFFYYRCYLLLLLSLNTLIAVTPTNCYLVSLAASDCIFLAASTITELKYLHTTEAAAYFDWLHYFGCIFFSFTPYLAINTSSLSITAFTIERYFGICDPLRASYMCTVERAKAIILGIWLFSIIYNSPWLYLVDLKLNQTEYICNFRLNRDHFAYKVRQTLIALYNSQKSYQQNLIKAMYMFDLATFYITPMILYLIIYSKIGYTITKNTPKSKCPRRSKTGLHDGLIVSSVNGVNGTSVQCHGNSSRKTNRGINQVVKMLAIVVVIFAICWLPYRAMVAYNSFATKKWAPDWYIYMSKTMIFINCAINPIVYNLMSAKFRSAFSRLLHANSKAIYESEQSVGSVNHCFCSSLMPRFRISAT</sequence>
<evidence type="ECO:0000256" key="3">
    <source>
        <dbReference type="ARBA" id="ARBA00018873"/>
    </source>
</evidence>
<gene>
    <name evidence="11" type="ORF">EVEC_LOCUS6183</name>
</gene>
<feature type="transmembrane region" description="Helical" evidence="9">
    <location>
        <begin position="362"/>
        <end position="380"/>
    </location>
</feature>
<keyword evidence="12" id="KW-1185">Reference proteome</keyword>
<dbReference type="EMBL" id="UXUI01008409">
    <property type="protein sequence ID" value="VDD91432.1"/>
    <property type="molecule type" value="Genomic_DNA"/>
</dbReference>
<name>A0A0N4V8D4_ENTVE</name>
<evidence type="ECO:0000313" key="11">
    <source>
        <dbReference type="EMBL" id="VDD91432.1"/>
    </source>
</evidence>
<dbReference type="Gene3D" id="1.20.1070.10">
    <property type="entry name" value="Rhodopsin 7-helix transmembrane proteins"/>
    <property type="match status" value="1"/>
</dbReference>